<evidence type="ECO:0000313" key="1">
    <source>
        <dbReference type="EMBL" id="RZF45097.1"/>
    </source>
</evidence>
<accession>A0A482XHE6</accession>
<comment type="caution">
    <text evidence="1">The sequence shown here is derived from an EMBL/GenBank/DDBJ whole genome shotgun (WGS) entry which is preliminary data.</text>
</comment>
<dbReference type="Proteomes" id="UP000291343">
    <property type="component" value="Unassembled WGS sequence"/>
</dbReference>
<evidence type="ECO:0000313" key="2">
    <source>
        <dbReference type="Proteomes" id="UP000291343"/>
    </source>
</evidence>
<keyword evidence="2" id="KW-1185">Reference proteome</keyword>
<reference evidence="1 2" key="1">
    <citation type="journal article" date="2017" name="Gigascience">
        <title>Genome sequence of the small brown planthopper, Laodelphax striatellus.</title>
        <authorList>
            <person name="Zhu J."/>
            <person name="Jiang F."/>
            <person name="Wang X."/>
            <person name="Yang P."/>
            <person name="Bao Y."/>
            <person name="Zhao W."/>
            <person name="Wang W."/>
            <person name="Lu H."/>
            <person name="Wang Q."/>
            <person name="Cui N."/>
            <person name="Li J."/>
            <person name="Chen X."/>
            <person name="Luo L."/>
            <person name="Yu J."/>
            <person name="Kang L."/>
            <person name="Cui F."/>
        </authorList>
    </citation>
    <scope>NUCLEOTIDE SEQUENCE [LARGE SCALE GENOMIC DNA]</scope>
    <source>
        <strain evidence="1">Lst14</strain>
    </source>
</reference>
<dbReference type="InParanoid" id="A0A482XHE6"/>
<gene>
    <name evidence="1" type="ORF">LSTR_LSTR013977</name>
</gene>
<organism evidence="1 2">
    <name type="scientific">Laodelphax striatellus</name>
    <name type="common">Small brown planthopper</name>
    <name type="synonym">Delphax striatella</name>
    <dbReference type="NCBI Taxonomy" id="195883"/>
    <lineage>
        <taxon>Eukaryota</taxon>
        <taxon>Metazoa</taxon>
        <taxon>Ecdysozoa</taxon>
        <taxon>Arthropoda</taxon>
        <taxon>Hexapoda</taxon>
        <taxon>Insecta</taxon>
        <taxon>Pterygota</taxon>
        <taxon>Neoptera</taxon>
        <taxon>Paraneoptera</taxon>
        <taxon>Hemiptera</taxon>
        <taxon>Auchenorrhyncha</taxon>
        <taxon>Fulgoroidea</taxon>
        <taxon>Delphacidae</taxon>
        <taxon>Criomorphinae</taxon>
        <taxon>Laodelphax</taxon>
    </lineage>
</organism>
<dbReference type="EMBL" id="QKKF02009929">
    <property type="protein sequence ID" value="RZF45097.1"/>
    <property type="molecule type" value="Genomic_DNA"/>
</dbReference>
<dbReference type="AlphaFoldDB" id="A0A482XHE6"/>
<name>A0A482XHE6_LAOST</name>
<proteinExistence type="predicted"/>
<sequence>MYSLKLENLRPVYSSIESDKLQGDWHALAGRNRCSQRSAIMEKREGSRGSRSKPQQVAYNFVGPKTGHNQRLWQASCGQHQTGSPPPSRLNHLQDNCEADRSQVCVLLQPTTPSLT</sequence>
<protein>
    <submittedName>
        <fullName evidence="1">Uncharacterized protein</fullName>
    </submittedName>
</protein>